<keyword evidence="11" id="KW-0812">Transmembrane</keyword>
<dbReference type="InterPro" id="IPR000742">
    <property type="entry name" value="EGF"/>
</dbReference>
<protein>
    <recommendedName>
        <fullName evidence="12">EGF-like domain-containing protein</fullName>
    </recommendedName>
</protein>
<feature type="compositionally biased region" description="Polar residues" evidence="10">
    <location>
        <begin position="746"/>
        <end position="773"/>
    </location>
</feature>
<keyword evidence="8" id="KW-0325">Glycoprotein</keyword>
<dbReference type="InterPro" id="IPR000152">
    <property type="entry name" value="EGF-type_Asp/Asn_hydroxyl_site"/>
</dbReference>
<feature type="region of interest" description="Disordered" evidence="10">
    <location>
        <begin position="170"/>
        <end position="252"/>
    </location>
</feature>
<evidence type="ECO:0000256" key="5">
    <source>
        <dbReference type="ARBA" id="ARBA00022737"/>
    </source>
</evidence>
<evidence type="ECO:0000256" key="2">
    <source>
        <dbReference type="ARBA" id="ARBA00022475"/>
    </source>
</evidence>
<evidence type="ECO:0000256" key="3">
    <source>
        <dbReference type="ARBA" id="ARBA00022536"/>
    </source>
</evidence>
<dbReference type="PROSITE" id="PS50026">
    <property type="entry name" value="EGF_3"/>
    <property type="match status" value="2"/>
</dbReference>
<dbReference type="AlphaFoldDB" id="A0AA40I6R8"/>
<evidence type="ECO:0000256" key="7">
    <source>
        <dbReference type="ARBA" id="ARBA00023157"/>
    </source>
</evidence>
<feature type="compositionally biased region" description="Polar residues" evidence="10">
    <location>
        <begin position="561"/>
        <end position="573"/>
    </location>
</feature>
<feature type="region of interest" description="Disordered" evidence="10">
    <location>
        <begin position="558"/>
        <end position="689"/>
    </location>
</feature>
<feature type="compositionally biased region" description="Basic and acidic residues" evidence="10">
    <location>
        <begin position="341"/>
        <end position="353"/>
    </location>
</feature>
<dbReference type="GO" id="GO:0005509">
    <property type="term" value="F:calcium ion binding"/>
    <property type="evidence" value="ECO:0007669"/>
    <property type="project" value="InterPro"/>
</dbReference>
<feature type="transmembrane region" description="Helical" evidence="11">
    <location>
        <begin position="1123"/>
        <end position="1151"/>
    </location>
</feature>
<proteinExistence type="predicted"/>
<feature type="compositionally biased region" description="Low complexity" evidence="10">
    <location>
        <begin position="110"/>
        <end position="124"/>
    </location>
</feature>
<name>A0AA40I6R8_CNENI</name>
<feature type="compositionally biased region" description="Polar residues" evidence="10">
    <location>
        <begin position="229"/>
        <end position="239"/>
    </location>
</feature>
<dbReference type="GO" id="GO:0007507">
    <property type="term" value="P:heart development"/>
    <property type="evidence" value="ECO:0007669"/>
    <property type="project" value="TreeGrafter"/>
</dbReference>
<dbReference type="GO" id="GO:0005886">
    <property type="term" value="C:plasma membrane"/>
    <property type="evidence" value="ECO:0007669"/>
    <property type="project" value="UniProtKB-SubCell"/>
</dbReference>
<feature type="compositionally biased region" description="Polar residues" evidence="10">
    <location>
        <begin position="715"/>
        <end position="738"/>
    </location>
</feature>
<accession>A0AA40I6R8</accession>
<dbReference type="PANTHER" id="PTHR24037">
    <property type="entry name" value="HEART DEVELOPMENT PROTEIN WITH EGF-LIKE DOMAINS 1"/>
    <property type="match status" value="1"/>
</dbReference>
<feature type="compositionally biased region" description="Low complexity" evidence="10">
    <location>
        <begin position="511"/>
        <end position="545"/>
    </location>
</feature>
<feature type="compositionally biased region" description="Pro residues" evidence="10">
    <location>
        <begin position="461"/>
        <end position="471"/>
    </location>
</feature>
<feature type="compositionally biased region" description="Pro residues" evidence="10">
    <location>
        <begin position="638"/>
        <end position="648"/>
    </location>
</feature>
<dbReference type="Pfam" id="PF07645">
    <property type="entry name" value="EGF_CA"/>
    <property type="match status" value="1"/>
</dbReference>
<comment type="caution">
    <text evidence="9">Lacks conserved residue(s) required for the propagation of feature annotation.</text>
</comment>
<evidence type="ECO:0000256" key="10">
    <source>
        <dbReference type="SAM" id="MobiDB-lite"/>
    </source>
</evidence>
<evidence type="ECO:0000256" key="4">
    <source>
        <dbReference type="ARBA" id="ARBA00022729"/>
    </source>
</evidence>
<keyword evidence="14" id="KW-1185">Reference proteome</keyword>
<feature type="compositionally biased region" description="Low complexity" evidence="10">
    <location>
        <begin position="308"/>
        <end position="321"/>
    </location>
</feature>
<feature type="compositionally biased region" description="Low complexity" evidence="10">
    <location>
        <begin position="623"/>
        <end position="637"/>
    </location>
</feature>
<dbReference type="EMBL" id="JAULJE010000004">
    <property type="protein sequence ID" value="KAK1343974.1"/>
    <property type="molecule type" value="Genomic_DNA"/>
</dbReference>
<evidence type="ECO:0000256" key="9">
    <source>
        <dbReference type="PROSITE-ProRule" id="PRU00076"/>
    </source>
</evidence>
<dbReference type="PROSITE" id="PS00022">
    <property type="entry name" value="EGF_1"/>
    <property type="match status" value="1"/>
</dbReference>
<organism evidence="13 14">
    <name type="scientific">Cnephaeus nilssonii</name>
    <name type="common">Northern bat</name>
    <name type="synonym">Eptesicus nilssonii</name>
    <dbReference type="NCBI Taxonomy" id="3371016"/>
    <lineage>
        <taxon>Eukaryota</taxon>
        <taxon>Metazoa</taxon>
        <taxon>Chordata</taxon>
        <taxon>Craniata</taxon>
        <taxon>Vertebrata</taxon>
        <taxon>Euteleostomi</taxon>
        <taxon>Mammalia</taxon>
        <taxon>Eutheria</taxon>
        <taxon>Laurasiatheria</taxon>
        <taxon>Chiroptera</taxon>
        <taxon>Yangochiroptera</taxon>
        <taxon>Vespertilionidae</taxon>
        <taxon>Cnephaeus</taxon>
    </lineage>
</organism>
<keyword evidence="6 11" id="KW-0472">Membrane</keyword>
<dbReference type="CDD" id="cd00054">
    <property type="entry name" value="EGF_CA"/>
    <property type="match status" value="2"/>
</dbReference>
<keyword evidence="4" id="KW-0732">Signal</keyword>
<keyword evidence="7 9" id="KW-1015">Disulfide bond</keyword>
<dbReference type="Gene3D" id="2.10.25.10">
    <property type="entry name" value="Laminin"/>
    <property type="match status" value="2"/>
</dbReference>
<comment type="caution">
    <text evidence="13">The sequence shown here is derived from an EMBL/GenBank/DDBJ whole genome shotgun (WGS) entry which is preliminary data.</text>
</comment>
<dbReference type="PANTHER" id="PTHR24037:SF3">
    <property type="entry name" value="PROTEIN HEG HOMOLOG 1"/>
    <property type="match status" value="1"/>
</dbReference>
<dbReference type="SMART" id="SM00181">
    <property type="entry name" value="EGF"/>
    <property type="match status" value="3"/>
</dbReference>
<feature type="compositionally biased region" description="Polar residues" evidence="10">
    <location>
        <begin position="370"/>
        <end position="412"/>
    </location>
</feature>
<feature type="domain" description="EGF-like" evidence="12">
    <location>
        <begin position="808"/>
        <end position="846"/>
    </location>
</feature>
<evidence type="ECO:0000256" key="11">
    <source>
        <dbReference type="SAM" id="Phobius"/>
    </source>
</evidence>
<gene>
    <name evidence="13" type="ORF">QTO34_014531</name>
</gene>
<evidence type="ECO:0000256" key="6">
    <source>
        <dbReference type="ARBA" id="ARBA00023136"/>
    </source>
</evidence>
<evidence type="ECO:0000313" key="14">
    <source>
        <dbReference type="Proteomes" id="UP001177744"/>
    </source>
</evidence>
<keyword evidence="3 9" id="KW-0245">EGF-like domain</keyword>
<keyword evidence="5" id="KW-0677">Repeat</keyword>
<dbReference type="InterPro" id="IPR049883">
    <property type="entry name" value="NOTCH1_EGF-like"/>
</dbReference>
<evidence type="ECO:0000256" key="1">
    <source>
        <dbReference type="ARBA" id="ARBA00004236"/>
    </source>
</evidence>
<dbReference type="PROSITE" id="PS01186">
    <property type="entry name" value="EGF_2"/>
    <property type="match status" value="1"/>
</dbReference>
<feature type="compositionally biased region" description="Polar residues" evidence="10">
    <location>
        <begin position="127"/>
        <end position="139"/>
    </location>
</feature>
<dbReference type="Proteomes" id="UP001177744">
    <property type="component" value="Unassembled WGS sequence"/>
</dbReference>
<feature type="compositionally biased region" description="Pro residues" evidence="10">
    <location>
        <begin position="498"/>
        <end position="510"/>
    </location>
</feature>
<evidence type="ECO:0000313" key="13">
    <source>
        <dbReference type="EMBL" id="KAK1343974.1"/>
    </source>
</evidence>
<feature type="region of interest" description="Disordered" evidence="10">
    <location>
        <begin position="715"/>
        <end position="773"/>
    </location>
</feature>
<feature type="disulfide bond" evidence="9">
    <location>
        <begin position="796"/>
        <end position="805"/>
    </location>
</feature>
<feature type="compositionally biased region" description="Low complexity" evidence="10">
    <location>
        <begin position="472"/>
        <end position="497"/>
    </location>
</feature>
<feature type="disulfide bond" evidence="9">
    <location>
        <begin position="777"/>
        <end position="794"/>
    </location>
</feature>
<dbReference type="PROSITE" id="PS01187">
    <property type="entry name" value="EGF_CA"/>
    <property type="match status" value="1"/>
</dbReference>
<dbReference type="FunFam" id="2.10.25.10:FF:000610">
    <property type="entry name" value="protein HEG homolog 1 isoform X1"/>
    <property type="match status" value="1"/>
</dbReference>
<feature type="compositionally biased region" description="Polar residues" evidence="10">
    <location>
        <begin position="611"/>
        <end position="622"/>
    </location>
</feature>
<dbReference type="FunFam" id="2.10.25.10:FF:000358">
    <property type="entry name" value="protein HEG homolog 1 isoform X1"/>
    <property type="match status" value="1"/>
</dbReference>
<dbReference type="InterPro" id="IPR018097">
    <property type="entry name" value="EGF_Ca-bd_CS"/>
</dbReference>
<feature type="domain" description="EGF-like" evidence="12">
    <location>
        <begin position="768"/>
        <end position="806"/>
    </location>
</feature>
<dbReference type="PROSITE" id="PS00010">
    <property type="entry name" value="ASX_HYDROXYL"/>
    <property type="match status" value="1"/>
</dbReference>
<dbReference type="SMART" id="SM00179">
    <property type="entry name" value="EGF_CA"/>
    <property type="match status" value="2"/>
</dbReference>
<evidence type="ECO:0000256" key="8">
    <source>
        <dbReference type="ARBA" id="ARBA00023180"/>
    </source>
</evidence>
<comment type="subcellular location">
    <subcellularLocation>
        <location evidence="1">Cell membrane</location>
    </subcellularLocation>
</comment>
<feature type="region of interest" description="Disordered" evidence="10">
    <location>
        <begin position="285"/>
        <end position="545"/>
    </location>
</feature>
<dbReference type="Pfam" id="PF00008">
    <property type="entry name" value="EGF"/>
    <property type="match status" value="1"/>
</dbReference>
<reference evidence="13" key="1">
    <citation type="submission" date="2023-06" db="EMBL/GenBank/DDBJ databases">
        <title>Reference genome for the Northern bat (Eptesicus nilssonii), a most northern bat species.</title>
        <authorList>
            <person name="Laine V.N."/>
            <person name="Pulliainen A.T."/>
            <person name="Lilley T.M."/>
        </authorList>
    </citation>
    <scope>NUCLEOTIDE SEQUENCE</scope>
    <source>
        <strain evidence="13">BLF_Eptnil</strain>
        <tissue evidence="13">Kidney</tissue>
    </source>
</reference>
<sequence length="1248" mass="131774">MVSEGSSLFPEASRFPPVHFLFVSAAVRNHWPEGYTEPHAGNITFDQNQADFSTLAPKEGVKVQTPDQSHAPSDAPENFTPHAETAGAGGAKHSLRRTRVTTSPAGPERATALTSPSSTSASGSMDELNNSTSPESPSVSWAKSVQVATTFPNDVPRVTQSLTVSAGQLNDTEGFSEDSEVAPTSASVHSSPAVAELRRNTGMTRSLGDGKFISEGPQQASRSDKRNGSPVSRTESVSGSVPLGGAGESTAPWILTNSKTFEDVTGSSTSYPGVVNSSVLTQFSASAPQPRGSDTVLGGGSDAELATESSSSSSSESLESSAPRGERSITGIIYHPASGTDTERRPSSRHTDHTYVSSTFSKGERALLSITDNSSAPDTRESATSSVKIANSSRSDAPSPSQVQTERSNVSSFGGAYAPPSTESLGLRTAHLPSYTPTMNTSGAWDLPGTRTGRVSDSPPSSGPPLPPPSVSQPLQSFSPTSSSTRASAHPPASTPDAPTPLPSSPPPSPVSLTVPAPVSVSVSQATLSPSSLTLALPRARDTPVTAVRTATVASSVAMLSHSQTADPKNQSTPHHEKVATESKPPSWESLPTEAPVSSASGIPVAPALTEPSTEPTLPATSTSLARTPPALTATTPKTPPPPVPTPDPSSSTATRMAGPPAVQTTAGEQFLPTSPEIPAPRTSTEVVVTTKRNQVPVDGATRWSSLTGVPTSATVLTTGSPASHFLRTSPSPRSTHASPPEVSSPRATTSRAQSGTQSPTARSSPASVNSCAPNPCRHDGKCVVDPARHGHRCVCSASWQGEDCSVDVNECLSNPCPPLAVCNNTQGSFTCRCPIGYQLEKGICNLVYSPVLECLSPVHNWKKLEAKDIELLSKLDKETGSKQAFCEKAASGVSVFRVIIVFLSRGEVRTFVTEFKLKKTFPNSTVEKHSDLHEVENEVTKTLNTCFSVLPGYTRSTVRASGESSAVVLSLQTTFSLASNVTLFDLADGMQRCANACRASAELCQLLGSQRRIFRAGSLCKRKTPECDKETSVCTDLDGVALCQCKSGYFQFNKMDHSCRVAHLALVVSTVETPILSVRRFPLPQIPAQPPSTASGELEVHRARKCRANPEEPLLGAQEVKAYQLITVVIAAAGGGLLLILGIALIVTCCRRNKNDISKLIFKSGDFQMSPYAEYPKNPRSQEWGREAIEMHENGSTKNLLQMTDVYYSREEEIERERETSIMRENHQSAASCTSPLGIEPTTRHVP</sequence>
<feature type="region of interest" description="Disordered" evidence="10">
    <location>
        <begin position="60"/>
        <end position="139"/>
    </location>
</feature>
<dbReference type="SUPFAM" id="SSF57196">
    <property type="entry name" value="EGF/Laminin"/>
    <property type="match status" value="2"/>
</dbReference>
<keyword evidence="2" id="KW-1003">Cell membrane</keyword>
<feature type="region of interest" description="Disordered" evidence="10">
    <location>
        <begin position="1220"/>
        <end position="1248"/>
    </location>
</feature>
<evidence type="ECO:0000259" key="12">
    <source>
        <dbReference type="PROSITE" id="PS50026"/>
    </source>
</evidence>
<dbReference type="InterPro" id="IPR001881">
    <property type="entry name" value="EGF-like_Ca-bd_dom"/>
</dbReference>
<keyword evidence="11" id="KW-1133">Transmembrane helix</keyword>